<dbReference type="EMBL" id="JAPDRN010000149">
    <property type="protein sequence ID" value="KAJ9617940.1"/>
    <property type="molecule type" value="Genomic_DNA"/>
</dbReference>
<sequence>MTGTASPSAQRRFHVRAQHVSPCDILSQAAQAITLVPRGLEAIAPLAGSARTEPATPSTADRRTFHKEPAMIALFKGLGLLLRDNELYSSPFEKQVAHWRSLSEQQIRDEVAVLAQAKCQWLITSIVGWQAASLLILGLITNYLWRDDYHITFTRVVVVFGSWISILFVIWFMANMFDRTAGFERWMKAFNSRARITSKADSVEHVAEALDLAEHYPEVLDYKQAVTAKRELRHEDIRIMTEIGRMKQHSELVGRLNHVGETEHHHDMTLQPAY</sequence>
<name>A0AA38XQU7_9EURO</name>
<organism evidence="2">
    <name type="scientific">Knufia peltigerae</name>
    <dbReference type="NCBI Taxonomy" id="1002370"/>
    <lineage>
        <taxon>Eukaryota</taxon>
        <taxon>Fungi</taxon>
        <taxon>Dikarya</taxon>
        <taxon>Ascomycota</taxon>
        <taxon>Pezizomycotina</taxon>
        <taxon>Eurotiomycetes</taxon>
        <taxon>Chaetothyriomycetidae</taxon>
        <taxon>Chaetothyriales</taxon>
        <taxon>Trichomeriaceae</taxon>
        <taxon>Knufia</taxon>
    </lineage>
</organism>
<dbReference type="AlphaFoldDB" id="A0AA38XQU7"/>
<reference evidence="2" key="1">
    <citation type="submission" date="2022-10" db="EMBL/GenBank/DDBJ databases">
        <title>Culturing micro-colonial fungi from biological soil crusts in the Mojave desert and describing Neophaeococcomyces mojavensis, and introducing the new genera and species Taxawa tesnikishii.</title>
        <authorList>
            <person name="Kurbessoian T."/>
            <person name="Stajich J.E."/>
        </authorList>
    </citation>
    <scope>NUCLEOTIDE SEQUENCE</scope>
    <source>
        <strain evidence="2">TK_35</strain>
    </source>
</reference>
<keyword evidence="1" id="KW-0812">Transmembrane</keyword>
<evidence type="ECO:0000256" key="1">
    <source>
        <dbReference type="SAM" id="Phobius"/>
    </source>
</evidence>
<feature type="transmembrane region" description="Helical" evidence="1">
    <location>
        <begin position="121"/>
        <end position="145"/>
    </location>
</feature>
<protein>
    <submittedName>
        <fullName evidence="2">Uncharacterized protein</fullName>
    </submittedName>
</protein>
<feature type="transmembrane region" description="Helical" evidence="1">
    <location>
        <begin position="157"/>
        <end position="177"/>
    </location>
</feature>
<gene>
    <name evidence="2" type="ORF">H2204_013320</name>
</gene>
<comment type="caution">
    <text evidence="2">The sequence shown here is derived from an EMBL/GenBank/DDBJ whole genome shotgun (WGS) entry which is preliminary data.</text>
</comment>
<accession>A0AA38XQU7</accession>
<keyword evidence="1" id="KW-0472">Membrane</keyword>
<evidence type="ECO:0000313" key="2">
    <source>
        <dbReference type="EMBL" id="KAJ9617940.1"/>
    </source>
</evidence>
<proteinExistence type="predicted"/>
<keyword evidence="1" id="KW-1133">Transmembrane helix</keyword>